<dbReference type="PROSITE" id="PS51721">
    <property type="entry name" value="G_CP"/>
    <property type="match status" value="1"/>
</dbReference>
<evidence type="ECO:0000256" key="1">
    <source>
        <dbReference type="ARBA" id="ARBA00022490"/>
    </source>
</evidence>
<comment type="similarity">
    <text evidence="10">Belongs to the TRAFAC class YlqF/YawG GTPase family. RsgA subfamily.</text>
</comment>
<dbReference type="Pfam" id="PF03193">
    <property type="entry name" value="RsgA_GTPase"/>
    <property type="match status" value="1"/>
</dbReference>
<dbReference type="Gene3D" id="1.10.40.50">
    <property type="entry name" value="Probable gtpase engc, domain 3"/>
    <property type="match status" value="1"/>
</dbReference>
<evidence type="ECO:0000256" key="3">
    <source>
        <dbReference type="ARBA" id="ARBA00022723"/>
    </source>
</evidence>
<evidence type="ECO:0000256" key="2">
    <source>
        <dbReference type="ARBA" id="ARBA00022517"/>
    </source>
</evidence>
<dbReference type="SUPFAM" id="SSF50249">
    <property type="entry name" value="Nucleic acid-binding proteins"/>
    <property type="match status" value="1"/>
</dbReference>
<dbReference type="Proteomes" id="UP000659388">
    <property type="component" value="Unassembled WGS sequence"/>
</dbReference>
<keyword evidence="5 10" id="KW-0547">Nucleotide-binding</keyword>
<keyword evidence="8 10" id="KW-0694">RNA-binding</keyword>
<dbReference type="PANTHER" id="PTHR32120">
    <property type="entry name" value="SMALL RIBOSOMAL SUBUNIT BIOGENESIS GTPASE RSGA"/>
    <property type="match status" value="1"/>
</dbReference>
<protein>
    <recommendedName>
        <fullName evidence="10">Small ribosomal subunit biogenesis GTPase RsgA</fullName>
        <ecNumber evidence="10">3.6.1.-</ecNumber>
    </recommendedName>
</protein>
<evidence type="ECO:0000313" key="14">
    <source>
        <dbReference type="Proteomes" id="UP000659388"/>
    </source>
</evidence>
<gene>
    <name evidence="10 13" type="primary">rsgA</name>
    <name evidence="13" type="ORF">JL102_10105</name>
</gene>
<dbReference type="NCBIfam" id="TIGR00157">
    <property type="entry name" value="ribosome small subunit-dependent GTPase A"/>
    <property type="match status" value="1"/>
</dbReference>
<dbReference type="InterPro" id="IPR012340">
    <property type="entry name" value="NA-bd_OB-fold"/>
</dbReference>
<dbReference type="InterPro" id="IPR030378">
    <property type="entry name" value="G_CP_dom"/>
</dbReference>
<dbReference type="PANTHER" id="PTHR32120:SF11">
    <property type="entry name" value="SMALL RIBOSOMAL SUBUNIT BIOGENESIS GTPASE RSGA 1, MITOCHONDRIAL-RELATED"/>
    <property type="match status" value="1"/>
</dbReference>
<dbReference type="CDD" id="cd04466">
    <property type="entry name" value="S1_YloQ_GTPase"/>
    <property type="match status" value="1"/>
</dbReference>
<evidence type="ECO:0000256" key="5">
    <source>
        <dbReference type="ARBA" id="ARBA00022741"/>
    </source>
</evidence>
<keyword evidence="7 10" id="KW-0862">Zinc</keyword>
<comment type="subunit">
    <text evidence="10">Monomer. Associates with 30S ribosomal subunit, binds 16S rRNA.</text>
</comment>
<dbReference type="RefSeq" id="WP_202244278.1">
    <property type="nucleotide sequence ID" value="NZ_JAESIY010000005.1"/>
</dbReference>
<dbReference type="CDD" id="cd01854">
    <property type="entry name" value="YjeQ_EngC"/>
    <property type="match status" value="1"/>
</dbReference>
<dbReference type="SUPFAM" id="SSF52540">
    <property type="entry name" value="P-loop containing nucleoside triphosphate hydrolases"/>
    <property type="match status" value="1"/>
</dbReference>
<dbReference type="InterPro" id="IPR031944">
    <property type="entry name" value="RsgA_N"/>
</dbReference>
<dbReference type="PROSITE" id="PS50936">
    <property type="entry name" value="ENGC_GTPASE"/>
    <property type="match status" value="1"/>
</dbReference>
<dbReference type="AlphaFoldDB" id="A0A937JZA9"/>
<dbReference type="InterPro" id="IPR010914">
    <property type="entry name" value="RsgA_GTPase_dom"/>
</dbReference>
<evidence type="ECO:0000256" key="7">
    <source>
        <dbReference type="ARBA" id="ARBA00022833"/>
    </source>
</evidence>
<dbReference type="Gene3D" id="2.40.50.140">
    <property type="entry name" value="Nucleic acid-binding proteins"/>
    <property type="match status" value="1"/>
</dbReference>
<keyword evidence="9 10" id="KW-0342">GTP-binding</keyword>
<feature type="domain" description="EngC GTPase" evidence="11">
    <location>
        <begin position="86"/>
        <end position="236"/>
    </location>
</feature>
<reference evidence="13" key="1">
    <citation type="submission" date="2021-01" db="EMBL/GenBank/DDBJ databases">
        <title>Fulvivirga kasyanovii gen. nov., sp nov., a novel member of the phylum Bacteroidetes isolated from seawater in a mussel farm.</title>
        <authorList>
            <person name="Zhao L.-H."/>
            <person name="Wang Z.-J."/>
        </authorList>
    </citation>
    <scope>NUCLEOTIDE SEQUENCE</scope>
    <source>
        <strain evidence="13">2943</strain>
    </source>
</reference>
<organism evidence="13 14">
    <name type="scientific">Fulvivirga sediminis</name>
    <dbReference type="NCBI Taxonomy" id="2803949"/>
    <lineage>
        <taxon>Bacteria</taxon>
        <taxon>Pseudomonadati</taxon>
        <taxon>Bacteroidota</taxon>
        <taxon>Cytophagia</taxon>
        <taxon>Cytophagales</taxon>
        <taxon>Fulvivirgaceae</taxon>
        <taxon>Fulvivirga</taxon>
    </lineage>
</organism>
<evidence type="ECO:0000313" key="13">
    <source>
        <dbReference type="EMBL" id="MBL3656484.1"/>
    </source>
</evidence>
<keyword evidence="14" id="KW-1185">Reference proteome</keyword>
<name>A0A937JZA9_9BACT</name>
<feature type="binding site" evidence="10">
    <location>
        <position position="267"/>
    </location>
    <ligand>
        <name>Zn(2+)</name>
        <dbReference type="ChEBI" id="CHEBI:29105"/>
    </ligand>
</feature>
<keyword evidence="2 10" id="KW-0690">Ribosome biogenesis</keyword>
<feature type="binding site" evidence="10">
    <location>
        <begin position="126"/>
        <end position="129"/>
    </location>
    <ligand>
        <name>GTP</name>
        <dbReference type="ChEBI" id="CHEBI:37565"/>
    </ligand>
</feature>
<proteinExistence type="inferred from homology"/>
<evidence type="ECO:0000259" key="11">
    <source>
        <dbReference type="PROSITE" id="PS50936"/>
    </source>
</evidence>
<evidence type="ECO:0000259" key="12">
    <source>
        <dbReference type="PROSITE" id="PS51721"/>
    </source>
</evidence>
<dbReference type="Pfam" id="PF16745">
    <property type="entry name" value="RsgA_N"/>
    <property type="match status" value="1"/>
</dbReference>
<accession>A0A937JZA9</accession>
<evidence type="ECO:0000256" key="6">
    <source>
        <dbReference type="ARBA" id="ARBA00022801"/>
    </source>
</evidence>
<comment type="subcellular location">
    <subcellularLocation>
        <location evidence="10">Cytoplasm</location>
    </subcellularLocation>
</comment>
<keyword evidence="3 10" id="KW-0479">Metal-binding</keyword>
<comment type="cofactor">
    <cofactor evidence="10">
        <name>Zn(2+)</name>
        <dbReference type="ChEBI" id="CHEBI:29105"/>
    </cofactor>
    <text evidence="10">Binds 1 zinc ion per subunit.</text>
</comment>
<dbReference type="GO" id="GO:0019843">
    <property type="term" value="F:rRNA binding"/>
    <property type="evidence" value="ECO:0007669"/>
    <property type="project" value="UniProtKB-KW"/>
</dbReference>
<comment type="caution">
    <text evidence="13">The sequence shown here is derived from an EMBL/GenBank/DDBJ whole genome shotgun (WGS) entry which is preliminary data.</text>
</comment>
<keyword evidence="1 10" id="KW-0963">Cytoplasm</keyword>
<feature type="binding site" evidence="10">
    <location>
        <position position="275"/>
    </location>
    <ligand>
        <name>Zn(2+)</name>
        <dbReference type="ChEBI" id="CHEBI:29105"/>
    </ligand>
</feature>
<dbReference type="GO" id="GO:0003924">
    <property type="term" value="F:GTPase activity"/>
    <property type="evidence" value="ECO:0007669"/>
    <property type="project" value="UniProtKB-UniRule"/>
</dbReference>
<dbReference type="GO" id="GO:0042274">
    <property type="term" value="P:ribosomal small subunit biogenesis"/>
    <property type="evidence" value="ECO:0007669"/>
    <property type="project" value="UniProtKB-UniRule"/>
</dbReference>
<dbReference type="HAMAP" id="MF_01820">
    <property type="entry name" value="GTPase_RsgA"/>
    <property type="match status" value="1"/>
</dbReference>
<feature type="binding site" evidence="10">
    <location>
        <begin position="180"/>
        <end position="188"/>
    </location>
    <ligand>
        <name>GTP</name>
        <dbReference type="ChEBI" id="CHEBI:37565"/>
    </ligand>
</feature>
<dbReference type="InterPro" id="IPR004881">
    <property type="entry name" value="Ribosome_biogen_GTPase_RsgA"/>
</dbReference>
<evidence type="ECO:0000256" key="4">
    <source>
        <dbReference type="ARBA" id="ARBA00022730"/>
    </source>
</evidence>
<dbReference type="EC" id="3.6.1.-" evidence="10"/>
<comment type="function">
    <text evidence="10">One of several proteins that assist in the late maturation steps of the functional core of the 30S ribosomal subunit. Helps release RbfA from mature subunits. May play a role in the assembly of ribosomal proteins into the subunit. Circularly permuted GTPase that catalyzes slow GTP hydrolysis, GTPase activity is stimulated by the 30S ribosomal subunit.</text>
</comment>
<dbReference type="Gene3D" id="3.40.50.300">
    <property type="entry name" value="P-loop containing nucleotide triphosphate hydrolases"/>
    <property type="match status" value="1"/>
</dbReference>
<dbReference type="GO" id="GO:0005737">
    <property type="term" value="C:cytoplasm"/>
    <property type="evidence" value="ECO:0007669"/>
    <property type="project" value="UniProtKB-SubCell"/>
</dbReference>
<evidence type="ECO:0000256" key="10">
    <source>
        <dbReference type="HAMAP-Rule" id="MF_01820"/>
    </source>
</evidence>
<feature type="domain" description="CP-type G" evidence="12">
    <location>
        <begin position="73"/>
        <end position="238"/>
    </location>
</feature>
<sequence length="305" mass="33965">MTGEVLKSTGSWYDVLAEDHKIYQARTRGKLRLKGFKTTNPIAVGDKVSISLENDTEAVITEILPRENYIIRKSVKQKSHGHILAANLDQAILIVTLTYPRTSLGFIDRFLVSAESFRIPQVILFNKIDILDKEGMDMIEEIIEIYEKIGVTCLKVSALKEEGINSVLELLEGKKSLLSGHSGVGKSTLLNKIAPGIEQKTGAISDFAQKGVHTTTFAEMFEISSSTFVIDTPGIKELGIIDIETEELSDYFPEMRALQSECKFHNCTHLHEPKCAVQNAVDNGEIAESRYISYVSIIEGDDNRR</sequence>
<feature type="binding site" evidence="10">
    <location>
        <position position="269"/>
    </location>
    <ligand>
        <name>Zn(2+)</name>
        <dbReference type="ChEBI" id="CHEBI:29105"/>
    </ligand>
</feature>
<evidence type="ECO:0000256" key="9">
    <source>
        <dbReference type="ARBA" id="ARBA00023134"/>
    </source>
</evidence>
<dbReference type="GO" id="GO:0005525">
    <property type="term" value="F:GTP binding"/>
    <property type="evidence" value="ECO:0007669"/>
    <property type="project" value="UniProtKB-UniRule"/>
</dbReference>
<evidence type="ECO:0000256" key="8">
    <source>
        <dbReference type="ARBA" id="ARBA00022884"/>
    </source>
</evidence>
<dbReference type="GO" id="GO:0046872">
    <property type="term" value="F:metal ion binding"/>
    <property type="evidence" value="ECO:0007669"/>
    <property type="project" value="UniProtKB-KW"/>
</dbReference>
<keyword evidence="6 10" id="KW-0378">Hydrolase</keyword>
<feature type="binding site" evidence="10">
    <location>
        <position position="262"/>
    </location>
    <ligand>
        <name>Zn(2+)</name>
        <dbReference type="ChEBI" id="CHEBI:29105"/>
    </ligand>
</feature>
<dbReference type="InterPro" id="IPR027417">
    <property type="entry name" value="P-loop_NTPase"/>
</dbReference>
<dbReference type="EMBL" id="JAESIY010000005">
    <property type="protein sequence ID" value="MBL3656484.1"/>
    <property type="molecule type" value="Genomic_DNA"/>
</dbReference>
<keyword evidence="4 10" id="KW-0699">rRNA-binding</keyword>